<name>A0AAV5BPH5_ELECO</name>
<organism evidence="2 3">
    <name type="scientific">Eleusine coracana subsp. coracana</name>
    <dbReference type="NCBI Taxonomy" id="191504"/>
    <lineage>
        <taxon>Eukaryota</taxon>
        <taxon>Viridiplantae</taxon>
        <taxon>Streptophyta</taxon>
        <taxon>Embryophyta</taxon>
        <taxon>Tracheophyta</taxon>
        <taxon>Spermatophyta</taxon>
        <taxon>Magnoliopsida</taxon>
        <taxon>Liliopsida</taxon>
        <taxon>Poales</taxon>
        <taxon>Poaceae</taxon>
        <taxon>PACMAD clade</taxon>
        <taxon>Chloridoideae</taxon>
        <taxon>Cynodonteae</taxon>
        <taxon>Eleusininae</taxon>
        <taxon>Eleusine</taxon>
    </lineage>
</organism>
<sequence>MNDRLNTRRLLQRKNMMLDSYDCELCILQRTESLRHLFFTCNFAKRCWQSIEISFPGHLQPLQVVRRLKRRLMKSFFMEIIILMNWCICVQRNEWLFNHKDPSLENCKDHFKQEIAMVIHRAKGDLKQKLQQWLEELS</sequence>
<dbReference type="Proteomes" id="UP001054889">
    <property type="component" value="Unassembled WGS sequence"/>
</dbReference>
<dbReference type="AlphaFoldDB" id="A0AAV5BPH5"/>
<evidence type="ECO:0000313" key="2">
    <source>
        <dbReference type="EMBL" id="GJM87802.1"/>
    </source>
</evidence>
<gene>
    <name evidence="2" type="primary">ga03795</name>
    <name evidence="2" type="ORF">PR202_ga03795</name>
</gene>
<dbReference type="Pfam" id="PF13966">
    <property type="entry name" value="zf-RVT"/>
    <property type="match status" value="1"/>
</dbReference>
<reference evidence="2" key="2">
    <citation type="submission" date="2021-12" db="EMBL/GenBank/DDBJ databases">
        <title>Resequencing data analysis of finger millet.</title>
        <authorList>
            <person name="Hatakeyama M."/>
            <person name="Aluri S."/>
            <person name="Balachadran M.T."/>
            <person name="Sivarajan S.R."/>
            <person name="Poveda L."/>
            <person name="Shimizu-Inatsugi R."/>
            <person name="Schlapbach R."/>
            <person name="Sreeman S.M."/>
            <person name="Shimizu K.K."/>
        </authorList>
    </citation>
    <scope>NUCLEOTIDE SEQUENCE</scope>
</reference>
<evidence type="ECO:0000313" key="3">
    <source>
        <dbReference type="Proteomes" id="UP001054889"/>
    </source>
</evidence>
<evidence type="ECO:0000259" key="1">
    <source>
        <dbReference type="Pfam" id="PF13966"/>
    </source>
</evidence>
<accession>A0AAV5BPH5</accession>
<dbReference type="EMBL" id="BQKI01000002">
    <property type="protein sequence ID" value="GJM87802.1"/>
    <property type="molecule type" value="Genomic_DNA"/>
</dbReference>
<proteinExistence type="predicted"/>
<comment type="caution">
    <text evidence="2">The sequence shown here is derived from an EMBL/GenBank/DDBJ whole genome shotgun (WGS) entry which is preliminary data.</text>
</comment>
<protein>
    <recommendedName>
        <fullName evidence="1">Reverse transcriptase zinc-binding domain-containing protein</fullName>
    </recommendedName>
</protein>
<feature type="domain" description="Reverse transcriptase zinc-binding" evidence="1">
    <location>
        <begin position="2"/>
        <end position="48"/>
    </location>
</feature>
<keyword evidence="3" id="KW-1185">Reference proteome</keyword>
<dbReference type="InterPro" id="IPR026960">
    <property type="entry name" value="RVT-Znf"/>
</dbReference>
<reference evidence="2" key="1">
    <citation type="journal article" date="2018" name="DNA Res.">
        <title>Multiple hybrid de novo genome assembly of finger millet, an orphan allotetraploid crop.</title>
        <authorList>
            <person name="Hatakeyama M."/>
            <person name="Aluri S."/>
            <person name="Balachadran M.T."/>
            <person name="Sivarajan S.R."/>
            <person name="Patrignani A."/>
            <person name="Gruter S."/>
            <person name="Poveda L."/>
            <person name="Shimizu-Inatsugi R."/>
            <person name="Baeten J."/>
            <person name="Francoijs K.J."/>
            <person name="Nataraja K.N."/>
            <person name="Reddy Y.A.N."/>
            <person name="Phadnis S."/>
            <person name="Ravikumar R.L."/>
            <person name="Schlapbach R."/>
            <person name="Sreeman S.M."/>
            <person name="Shimizu K.K."/>
        </authorList>
    </citation>
    <scope>NUCLEOTIDE SEQUENCE</scope>
</reference>